<name>A0ABT4CVU0_9CLOT</name>
<evidence type="ECO:0000313" key="2">
    <source>
        <dbReference type="EMBL" id="MCY6483093.1"/>
    </source>
</evidence>
<feature type="transmembrane region" description="Helical" evidence="1">
    <location>
        <begin position="15"/>
        <end position="36"/>
    </location>
</feature>
<protein>
    <submittedName>
        <fullName evidence="2">ABC transporter permease subunit</fullName>
    </submittedName>
</protein>
<gene>
    <name evidence="2" type="ORF">OW763_01830</name>
</gene>
<organism evidence="2 3">
    <name type="scientific">Clostridium aestuarii</name>
    <dbReference type="NCBI Taxonomy" id="338193"/>
    <lineage>
        <taxon>Bacteria</taxon>
        <taxon>Bacillati</taxon>
        <taxon>Bacillota</taxon>
        <taxon>Clostridia</taxon>
        <taxon>Eubacteriales</taxon>
        <taxon>Clostridiaceae</taxon>
        <taxon>Clostridium</taxon>
    </lineage>
</organism>
<comment type="caution">
    <text evidence="2">The sequence shown here is derived from an EMBL/GenBank/DDBJ whole genome shotgun (WGS) entry which is preliminary data.</text>
</comment>
<keyword evidence="1" id="KW-1133">Transmembrane helix</keyword>
<evidence type="ECO:0000313" key="3">
    <source>
        <dbReference type="Proteomes" id="UP001078443"/>
    </source>
</evidence>
<feature type="transmembrane region" description="Helical" evidence="1">
    <location>
        <begin position="156"/>
        <end position="181"/>
    </location>
</feature>
<feature type="transmembrane region" description="Helical" evidence="1">
    <location>
        <begin position="188"/>
        <end position="206"/>
    </location>
</feature>
<sequence length="265" mass="29677">MNIFTKEIKANSKSLVIWCIGILAMIGGGMSKFAAYSNSGESMNELLKVIPKSLLNIMGLSSFDLTKAIEFYGVLFLYLILISSIHAVILGANIIAKEENEKTAEFLFTKPISRSKVITLKLLAAFFNIFILNMVTFVLSFFIVNYFNKGDEILENIAILMVGMFIVQFLFMCIGSMLASATKKPHSAASTASGILLVTFILSMIINMNDKLENLKYITPFKYFEAESVLFGKGLNFHFILLSALIITVSLYSTYMFYKKRDLNI</sequence>
<dbReference type="PANTHER" id="PTHR37305">
    <property type="entry name" value="INTEGRAL MEMBRANE PROTEIN-RELATED"/>
    <property type="match status" value="1"/>
</dbReference>
<feature type="transmembrane region" description="Helical" evidence="1">
    <location>
        <begin position="237"/>
        <end position="258"/>
    </location>
</feature>
<feature type="transmembrane region" description="Helical" evidence="1">
    <location>
        <begin position="117"/>
        <end position="144"/>
    </location>
</feature>
<proteinExistence type="predicted"/>
<reference evidence="2" key="1">
    <citation type="submission" date="2022-12" db="EMBL/GenBank/DDBJ databases">
        <authorList>
            <person name="Wang J."/>
        </authorList>
    </citation>
    <scope>NUCLEOTIDE SEQUENCE</scope>
    <source>
        <strain evidence="2">HY-45-18</strain>
    </source>
</reference>
<keyword evidence="3" id="KW-1185">Reference proteome</keyword>
<dbReference type="RefSeq" id="WP_268039355.1">
    <property type="nucleotide sequence ID" value="NZ_JAPQER010000001.1"/>
</dbReference>
<keyword evidence="1" id="KW-0812">Transmembrane</keyword>
<keyword evidence="1" id="KW-0472">Membrane</keyword>
<dbReference type="Pfam" id="PF12679">
    <property type="entry name" value="ABC2_membrane_2"/>
    <property type="match status" value="1"/>
</dbReference>
<feature type="transmembrane region" description="Helical" evidence="1">
    <location>
        <begin position="71"/>
        <end position="96"/>
    </location>
</feature>
<evidence type="ECO:0000256" key="1">
    <source>
        <dbReference type="SAM" id="Phobius"/>
    </source>
</evidence>
<dbReference type="EMBL" id="JAPQER010000001">
    <property type="protein sequence ID" value="MCY6483093.1"/>
    <property type="molecule type" value="Genomic_DNA"/>
</dbReference>
<dbReference type="PANTHER" id="PTHR37305:SF1">
    <property type="entry name" value="MEMBRANE PROTEIN"/>
    <property type="match status" value="1"/>
</dbReference>
<accession>A0ABT4CVU0</accession>
<dbReference type="Proteomes" id="UP001078443">
    <property type="component" value="Unassembled WGS sequence"/>
</dbReference>